<dbReference type="PROSITE" id="PS00107">
    <property type="entry name" value="PROTEIN_KINASE_ATP"/>
    <property type="match status" value="1"/>
</dbReference>
<dbReference type="InterPro" id="IPR011990">
    <property type="entry name" value="TPR-like_helical_dom_sf"/>
</dbReference>
<keyword evidence="1" id="KW-0808">Transferase</keyword>
<dbReference type="InterPro" id="IPR017441">
    <property type="entry name" value="Protein_kinase_ATP_BS"/>
</dbReference>
<dbReference type="SUPFAM" id="SSF56112">
    <property type="entry name" value="Protein kinase-like (PK-like)"/>
    <property type="match status" value="1"/>
</dbReference>
<dbReference type="InterPro" id="IPR000719">
    <property type="entry name" value="Prot_kinase_dom"/>
</dbReference>
<dbReference type="Gene3D" id="3.30.200.20">
    <property type="entry name" value="Phosphorylase Kinase, domain 1"/>
    <property type="match status" value="1"/>
</dbReference>
<dbReference type="Pfam" id="PF13191">
    <property type="entry name" value="AAA_16"/>
    <property type="match status" value="1"/>
</dbReference>
<dbReference type="PROSITE" id="PS50011">
    <property type="entry name" value="PROTEIN_KINASE_DOM"/>
    <property type="match status" value="1"/>
</dbReference>
<accession>A0ABT5E9M2</accession>
<dbReference type="SUPFAM" id="SSF52540">
    <property type="entry name" value="P-loop containing nucleoside triphosphate hydrolases"/>
    <property type="match status" value="1"/>
</dbReference>
<sequence length="1188" mass="131711">MNQSDAQPSKPTADGAEPPMPDKIAGRYQVRGLLGRGGFGAVYEAYDELEERPVALKLIRRDASLDAPGSRSSEVVPASSVQQPATAAAASSSARLHDGARRPPITRSFGATQGAVSDDIAEFKAEFRLLTQLHHPNLAAVYDFGRCEDGGVYFTQELLAGVSLQECLRTAPRETIVELFVQLARALDYIHAVGFVHGDIKPSNVIVCPPDVDGGQPQAKLIDFGLARLFRHHRKLKDLALDQLDDSEELIKVRGTPGFSAPEKVRGEVIDSRADIYSLAATIYTAVRGVRPFPSRTFKEALRNAIDWRPELAGALLQQCGPVVAELVGRMLSPDPELRPQSARSIVLELLRRESSHIRDRQKSAQDRREFARVLVELLPFVDRADYLDILLLRAHDVLRPDTARNKSVSRVIRTVIVEAPEGMGKTRLLSELRREIQLGDGLFVEGSCWTGDGEGLGPFAPVVLQLATALGERSEAVRKYPELIRAARDRSHESSAAAQLTEFLVRCASEHPFVLYLSDLARGTETTRALVEQLTRAIDHNEARALLCITTEPHPKFRPQLVALSREQLVELWNLRPFTQKEMLEVLKGILGDAPALRELVTMLDKLTGGHPLSFRETLRVLIEESILVRDNDTWVLRSASAAAEQLHKTLAQRSEARLDALGVSAWEVASILYLIEAPIDEERLAHLTDLRRERFRRTLERLEGESLILRSAITGASQVVLAHASVREAVRIRYEDSLSETRLELAERIAEQATVDPQFVFLRARLLDAAADGLEYLSELEKAAEDLFAGGQPNLAAQVLERVIIRLRKFGRVQGLPRLLRAQLNLVERAPGALNDPRREAAQHEAGILVAELLGDHRAQAVFWLGLVDRYTLDGGSDAEMALGRLQNAAIAAKQARDRILELRIANRRAEILLGAGEIDGAVRCSKEAMEILDLPDAQDHYVCHVVGTRLRCLSLAGQLAEARRLHDEAKLLAERVSVLQRQAYISGIAYLAVLGNEPERAIPETRAALEQLRAAGVTRMLINPLHNLGDLLLRSGDLEGASESFREALRFAGLHGFAYHLHLNRGFLGYTLARMGEVEEGAAMLAEARRGIQTIQNEQFAHHQLRLLDAEVAHMLGQSPRARRELEEMLADFHSTNELSLAQWAQEALSRIERDRGTSFIETPDEDDSQTVSPDQDTVRTKPLR</sequence>
<feature type="region of interest" description="Disordered" evidence="6">
    <location>
        <begin position="1158"/>
        <end position="1188"/>
    </location>
</feature>
<evidence type="ECO:0000313" key="8">
    <source>
        <dbReference type="EMBL" id="MDC0722143.1"/>
    </source>
</evidence>
<comment type="caution">
    <text evidence="8">The sequence shown here is derived from an EMBL/GenBank/DDBJ whole genome shotgun (WGS) entry which is preliminary data.</text>
</comment>
<dbReference type="CDD" id="cd14014">
    <property type="entry name" value="STKc_PknB_like"/>
    <property type="match status" value="1"/>
</dbReference>
<dbReference type="InterPro" id="IPR041664">
    <property type="entry name" value="AAA_16"/>
</dbReference>
<dbReference type="InterPro" id="IPR008271">
    <property type="entry name" value="Ser/Thr_kinase_AS"/>
</dbReference>
<evidence type="ECO:0000256" key="2">
    <source>
        <dbReference type="ARBA" id="ARBA00022741"/>
    </source>
</evidence>
<dbReference type="Proteomes" id="UP001221686">
    <property type="component" value="Unassembled WGS sequence"/>
</dbReference>
<evidence type="ECO:0000259" key="7">
    <source>
        <dbReference type="PROSITE" id="PS50011"/>
    </source>
</evidence>
<evidence type="ECO:0000256" key="4">
    <source>
        <dbReference type="ARBA" id="ARBA00022840"/>
    </source>
</evidence>
<proteinExistence type="predicted"/>
<dbReference type="Gene3D" id="1.10.510.10">
    <property type="entry name" value="Transferase(Phosphotransferase) domain 1"/>
    <property type="match status" value="1"/>
</dbReference>
<dbReference type="InterPro" id="IPR011009">
    <property type="entry name" value="Kinase-like_dom_sf"/>
</dbReference>
<dbReference type="RefSeq" id="WP_272090639.1">
    <property type="nucleotide sequence ID" value="NZ_JAQNDL010000003.1"/>
</dbReference>
<dbReference type="SUPFAM" id="SSF48452">
    <property type="entry name" value="TPR-like"/>
    <property type="match status" value="1"/>
</dbReference>
<dbReference type="GO" id="GO:0016301">
    <property type="term" value="F:kinase activity"/>
    <property type="evidence" value="ECO:0007669"/>
    <property type="project" value="UniProtKB-KW"/>
</dbReference>
<keyword evidence="4 5" id="KW-0067">ATP-binding</keyword>
<keyword evidence="2 5" id="KW-0547">Nucleotide-binding</keyword>
<gene>
    <name evidence="8" type="ORF">POL25_34900</name>
</gene>
<feature type="region of interest" description="Disordered" evidence="6">
    <location>
        <begin position="67"/>
        <end position="111"/>
    </location>
</feature>
<name>A0ABT5E9M2_9BACT</name>
<evidence type="ECO:0000256" key="5">
    <source>
        <dbReference type="PROSITE-ProRule" id="PRU10141"/>
    </source>
</evidence>
<evidence type="ECO:0000256" key="6">
    <source>
        <dbReference type="SAM" id="MobiDB-lite"/>
    </source>
</evidence>
<dbReference type="PANTHER" id="PTHR43289:SF6">
    <property type="entry name" value="SERINE_THREONINE-PROTEIN KINASE NEKL-3"/>
    <property type="match status" value="1"/>
</dbReference>
<dbReference type="InterPro" id="IPR027417">
    <property type="entry name" value="P-loop_NTPase"/>
</dbReference>
<dbReference type="EMBL" id="JAQNDL010000003">
    <property type="protein sequence ID" value="MDC0722143.1"/>
    <property type="molecule type" value="Genomic_DNA"/>
</dbReference>
<feature type="compositionally biased region" description="Low complexity" evidence="6">
    <location>
        <begin position="77"/>
        <end position="94"/>
    </location>
</feature>
<feature type="domain" description="Protein kinase" evidence="7">
    <location>
        <begin position="28"/>
        <end position="351"/>
    </location>
</feature>
<dbReference type="PANTHER" id="PTHR43289">
    <property type="entry name" value="MITOGEN-ACTIVATED PROTEIN KINASE KINASE KINASE 20-RELATED"/>
    <property type="match status" value="1"/>
</dbReference>
<feature type="region of interest" description="Disordered" evidence="6">
    <location>
        <begin position="1"/>
        <end position="24"/>
    </location>
</feature>
<keyword evidence="9" id="KW-1185">Reference proteome</keyword>
<dbReference type="SMART" id="SM00220">
    <property type="entry name" value="S_TKc"/>
    <property type="match status" value="1"/>
</dbReference>
<feature type="compositionally biased region" description="Polar residues" evidence="6">
    <location>
        <begin position="1"/>
        <end position="10"/>
    </location>
</feature>
<keyword evidence="3 8" id="KW-0418">Kinase</keyword>
<reference evidence="8 9" key="1">
    <citation type="submission" date="2022-11" db="EMBL/GenBank/DDBJ databases">
        <title>Minimal conservation of predation-associated metabolite biosynthetic gene clusters underscores biosynthetic potential of Myxococcota including descriptions for ten novel species: Archangium lansinium sp. nov., Myxococcus landrumus sp. nov., Nannocystis bai.</title>
        <authorList>
            <person name="Ahearne A."/>
            <person name="Stevens C."/>
            <person name="Dowd S."/>
        </authorList>
    </citation>
    <scope>NUCLEOTIDE SEQUENCE [LARGE SCALE GENOMIC DNA]</scope>
    <source>
        <strain evidence="8 9">BB15-2</strain>
    </source>
</reference>
<feature type="binding site" evidence="5">
    <location>
        <position position="57"/>
    </location>
    <ligand>
        <name>ATP</name>
        <dbReference type="ChEBI" id="CHEBI:30616"/>
    </ligand>
</feature>
<dbReference type="PROSITE" id="PS00108">
    <property type="entry name" value="PROTEIN_KINASE_ST"/>
    <property type="match status" value="1"/>
</dbReference>
<evidence type="ECO:0000256" key="1">
    <source>
        <dbReference type="ARBA" id="ARBA00022679"/>
    </source>
</evidence>
<dbReference type="Pfam" id="PF00069">
    <property type="entry name" value="Pkinase"/>
    <property type="match status" value="1"/>
</dbReference>
<protein>
    <submittedName>
        <fullName evidence="8">Protein kinase</fullName>
    </submittedName>
</protein>
<evidence type="ECO:0000256" key="3">
    <source>
        <dbReference type="ARBA" id="ARBA00022777"/>
    </source>
</evidence>
<organism evidence="8 9">
    <name type="scientific">Nannocystis bainbridge</name>
    <dbReference type="NCBI Taxonomy" id="2995303"/>
    <lineage>
        <taxon>Bacteria</taxon>
        <taxon>Pseudomonadati</taxon>
        <taxon>Myxococcota</taxon>
        <taxon>Polyangia</taxon>
        <taxon>Nannocystales</taxon>
        <taxon>Nannocystaceae</taxon>
        <taxon>Nannocystis</taxon>
    </lineage>
</organism>
<evidence type="ECO:0000313" key="9">
    <source>
        <dbReference type="Proteomes" id="UP001221686"/>
    </source>
</evidence>
<dbReference type="Gene3D" id="1.25.40.10">
    <property type="entry name" value="Tetratricopeptide repeat domain"/>
    <property type="match status" value="1"/>
</dbReference>